<feature type="region of interest" description="Disordered" evidence="1">
    <location>
        <begin position="171"/>
        <end position="194"/>
    </location>
</feature>
<feature type="compositionally biased region" description="Basic and acidic residues" evidence="1">
    <location>
        <begin position="483"/>
        <end position="498"/>
    </location>
</feature>
<feature type="compositionally biased region" description="Low complexity" evidence="1">
    <location>
        <begin position="239"/>
        <end position="252"/>
    </location>
</feature>
<proteinExistence type="predicted"/>
<feature type="region of interest" description="Disordered" evidence="1">
    <location>
        <begin position="463"/>
        <end position="498"/>
    </location>
</feature>
<dbReference type="AlphaFoldDB" id="A0A4P9W331"/>
<feature type="region of interest" description="Disordered" evidence="1">
    <location>
        <begin position="268"/>
        <end position="318"/>
    </location>
</feature>
<accession>A0A4P9W331</accession>
<dbReference type="Proteomes" id="UP000269721">
    <property type="component" value="Unassembled WGS sequence"/>
</dbReference>
<evidence type="ECO:0000313" key="3">
    <source>
        <dbReference type="Proteomes" id="UP000269721"/>
    </source>
</evidence>
<organism evidence="2 3">
    <name type="scientific">Blyttiomyces helicus</name>
    <dbReference type="NCBI Taxonomy" id="388810"/>
    <lineage>
        <taxon>Eukaryota</taxon>
        <taxon>Fungi</taxon>
        <taxon>Fungi incertae sedis</taxon>
        <taxon>Chytridiomycota</taxon>
        <taxon>Chytridiomycota incertae sedis</taxon>
        <taxon>Chytridiomycetes</taxon>
        <taxon>Chytridiomycetes incertae sedis</taxon>
        <taxon>Blyttiomyces</taxon>
    </lineage>
</organism>
<evidence type="ECO:0000313" key="2">
    <source>
        <dbReference type="EMBL" id="RKO86172.1"/>
    </source>
</evidence>
<feature type="region of interest" description="Disordered" evidence="1">
    <location>
        <begin position="208"/>
        <end position="252"/>
    </location>
</feature>
<feature type="compositionally biased region" description="Polar residues" evidence="1">
    <location>
        <begin position="464"/>
        <end position="475"/>
    </location>
</feature>
<gene>
    <name evidence="2" type="ORF">BDK51DRAFT_45686</name>
</gene>
<evidence type="ECO:0000256" key="1">
    <source>
        <dbReference type="SAM" id="MobiDB-lite"/>
    </source>
</evidence>
<feature type="compositionally biased region" description="Low complexity" evidence="1">
    <location>
        <begin position="272"/>
        <end position="288"/>
    </location>
</feature>
<protein>
    <submittedName>
        <fullName evidence="2">Uncharacterized protein</fullName>
    </submittedName>
</protein>
<keyword evidence="3" id="KW-1185">Reference proteome</keyword>
<sequence length="498" mass="53343">MQAANSIALYFTRAASPTSSPRAFLPTVSRFREYQLGHPGGTVGLIAAFAPPALYLLPEADDPQLQQKLARIPTDRVFLKTQLPNRKDYQGLSPADAGAKLIRKGSTDLHSWLDLWEAKTQRASTPSNYVDPELAPPVARTVLKLPPICTTSAPSPSWPLHPLLVRTPPSVPNISAPSSSPPSASHSPSILKLPQVPVGTLSRLKIEPSHRDGRWSEQAGQIPFQVRLPTDKPSSPIYSPASTPASAGPSAKPACNNADVLFQAARAGGGASPHSAASSRGGASTCGSVSVHGTPSPRLLVSLQHPSAPQNEDEYVRSQGRDSSLADIYYKLVGKRVDEVEKRLDAVAKRFDEVHDSLSYLSEQAAAPHAKAAIRQWGLILVQANLPHSRKFLSTLSRSGCKKFNLLTPQLLPAGPGIFTSADPRMVVWPNLSVEFDLVGKVVDSSLALRYLASLSSPVMLQGSYPSTRANQSPAARSFVQADPDKESGSRGERTLSR</sequence>
<feature type="compositionally biased region" description="Low complexity" evidence="1">
    <location>
        <begin position="172"/>
        <end position="189"/>
    </location>
</feature>
<name>A0A4P9W331_9FUNG</name>
<reference evidence="3" key="1">
    <citation type="journal article" date="2018" name="Nat. Microbiol.">
        <title>Leveraging single-cell genomics to expand the fungal tree of life.</title>
        <authorList>
            <person name="Ahrendt S.R."/>
            <person name="Quandt C.A."/>
            <person name="Ciobanu D."/>
            <person name="Clum A."/>
            <person name="Salamov A."/>
            <person name="Andreopoulos B."/>
            <person name="Cheng J.F."/>
            <person name="Woyke T."/>
            <person name="Pelin A."/>
            <person name="Henrissat B."/>
            <person name="Reynolds N.K."/>
            <person name="Benny G.L."/>
            <person name="Smith M.E."/>
            <person name="James T.Y."/>
            <person name="Grigoriev I.V."/>
        </authorList>
    </citation>
    <scope>NUCLEOTIDE SEQUENCE [LARGE SCALE GENOMIC DNA]</scope>
</reference>
<dbReference type="EMBL" id="KZ998415">
    <property type="protein sequence ID" value="RKO86172.1"/>
    <property type="molecule type" value="Genomic_DNA"/>
</dbReference>